<reference evidence="1 2" key="1">
    <citation type="journal article" date="2012" name="Genome Biol.">
        <title>Genome and low-iron response of an oceanic diatom adapted to chronic iron limitation.</title>
        <authorList>
            <person name="Lommer M."/>
            <person name="Specht M."/>
            <person name="Roy A.S."/>
            <person name="Kraemer L."/>
            <person name="Andreson R."/>
            <person name="Gutowska M.A."/>
            <person name="Wolf J."/>
            <person name="Bergner S.V."/>
            <person name="Schilhabel M.B."/>
            <person name="Klostermeier U.C."/>
            <person name="Beiko R.G."/>
            <person name="Rosenstiel P."/>
            <person name="Hippler M."/>
            <person name="Laroche J."/>
        </authorList>
    </citation>
    <scope>NUCLEOTIDE SEQUENCE [LARGE SCALE GENOMIC DNA]</scope>
    <source>
        <strain evidence="1 2">CCMP1005</strain>
    </source>
</reference>
<evidence type="ECO:0000313" key="1">
    <source>
        <dbReference type="EMBL" id="EJK52283.1"/>
    </source>
</evidence>
<evidence type="ECO:0000313" key="2">
    <source>
        <dbReference type="Proteomes" id="UP000266841"/>
    </source>
</evidence>
<comment type="caution">
    <text evidence="1">The sequence shown here is derived from an EMBL/GenBank/DDBJ whole genome shotgun (WGS) entry which is preliminary data.</text>
</comment>
<sequence length="192" mass="21226">MIQQGHCLLTAAEGGPIDDQADNWELINDQAHDWELIDSSEIPSLPLTAQGRIDFARLTHKQCDRTNPALADVIHAWTDLQQQLGASFLYEEDPLECLLNSAPAAPMKTLPVNSDFSSNRTPTAESIQRVDTKSCTTNIDARAQRWIGQQAPFQVLHYDNSDTTQSSLSSSDIRVHIPSDEMTIPVGTENLT</sequence>
<name>K0RF10_THAOC</name>
<accession>K0RF10</accession>
<keyword evidence="2" id="KW-1185">Reference proteome</keyword>
<dbReference type="Proteomes" id="UP000266841">
    <property type="component" value="Unassembled WGS sequence"/>
</dbReference>
<gene>
    <name evidence="1" type="ORF">THAOC_28464</name>
</gene>
<dbReference type="AlphaFoldDB" id="K0RF10"/>
<proteinExistence type="predicted"/>
<protein>
    <submittedName>
        <fullName evidence="1">Uncharacterized protein</fullName>
    </submittedName>
</protein>
<organism evidence="1 2">
    <name type="scientific">Thalassiosira oceanica</name>
    <name type="common">Marine diatom</name>
    <dbReference type="NCBI Taxonomy" id="159749"/>
    <lineage>
        <taxon>Eukaryota</taxon>
        <taxon>Sar</taxon>
        <taxon>Stramenopiles</taxon>
        <taxon>Ochrophyta</taxon>
        <taxon>Bacillariophyta</taxon>
        <taxon>Coscinodiscophyceae</taxon>
        <taxon>Thalassiosirophycidae</taxon>
        <taxon>Thalassiosirales</taxon>
        <taxon>Thalassiosiraceae</taxon>
        <taxon>Thalassiosira</taxon>
    </lineage>
</organism>
<dbReference type="EMBL" id="AGNL01040110">
    <property type="protein sequence ID" value="EJK52283.1"/>
    <property type="molecule type" value="Genomic_DNA"/>
</dbReference>